<dbReference type="PIRSF" id="PIRSF011588">
    <property type="entry name" value="Gly_sarc_betain_red_a/b"/>
    <property type="match status" value="1"/>
</dbReference>
<keyword evidence="4" id="KW-1185">Reference proteome</keyword>
<evidence type="ECO:0000313" key="3">
    <source>
        <dbReference type="EMBL" id="CEO88553.1"/>
    </source>
</evidence>
<gene>
    <name evidence="3" type="primary">grdE</name>
    <name evidence="3" type="ORF">SSCH_2070001</name>
</gene>
<name>A0A0B7MK41_9FIRM</name>
<reference evidence="4" key="1">
    <citation type="submission" date="2015-01" db="EMBL/GenBank/DDBJ databases">
        <authorList>
            <person name="Manzoor Shahid"/>
            <person name="Zubair Saima"/>
        </authorList>
    </citation>
    <scope>NUCLEOTIDE SEQUENCE [LARGE SCALE GENOMIC DNA]</scope>
    <source>
        <strain evidence="4">Sp3</strain>
    </source>
</reference>
<keyword evidence="1" id="KW-0704">Schiff base</keyword>
<dbReference type="EMBL" id="CDRZ01000121">
    <property type="protein sequence ID" value="CEO88553.1"/>
    <property type="molecule type" value="Genomic_DNA"/>
</dbReference>
<keyword evidence="2" id="KW-0670">Pyruvate</keyword>
<dbReference type="Proteomes" id="UP000046155">
    <property type="component" value="Unassembled WGS sequence"/>
</dbReference>
<evidence type="ECO:0000256" key="1">
    <source>
        <dbReference type="PIRSR" id="PIRSR011588-50"/>
    </source>
</evidence>
<evidence type="ECO:0000256" key="2">
    <source>
        <dbReference type="PIRSR" id="PIRSR011588-51"/>
    </source>
</evidence>
<protein>
    <submittedName>
        <fullName evidence="3">Glycine reductase complex component B subunits alpha and beta</fullName>
        <ecNumber evidence="3">1.21.4.2</ecNumber>
    </submittedName>
</protein>
<proteinExistence type="predicted"/>
<dbReference type="InterPro" id="IPR016585">
    <property type="entry name" value="Gly/sarc/bet_Rdtase_B_asu/bsu"/>
</dbReference>
<dbReference type="InterPro" id="IPR015417">
    <property type="entry name" value="Gly_reductase_pB_sua/b"/>
</dbReference>
<organism evidence="3 4">
    <name type="scientific">Syntrophaceticus schinkii</name>
    <dbReference type="NCBI Taxonomy" id="499207"/>
    <lineage>
        <taxon>Bacteria</taxon>
        <taxon>Bacillati</taxon>
        <taxon>Bacillota</taxon>
        <taxon>Clostridia</taxon>
        <taxon>Thermoanaerobacterales</taxon>
        <taxon>Thermoanaerobacterales Family III. Incertae Sedis</taxon>
        <taxon>Syntrophaceticus</taxon>
    </lineage>
</organism>
<evidence type="ECO:0000313" key="4">
    <source>
        <dbReference type="Proteomes" id="UP000046155"/>
    </source>
</evidence>
<dbReference type="EC" id="1.21.4.2" evidence="3"/>
<accession>A0A0B7MK41</accession>
<feature type="active site" description="Schiff-base intermediate with substrate; via pyruvic acid" evidence="1">
    <location>
        <position position="245"/>
    </location>
</feature>
<sequence length="431" mass="46131">MNGLRLEVGSILIKDVQFGSKTEVNDGVLFVNKEELARIAGDDEHIASVEVYLAKPGDQTRIIPVKDVIEPRVKVSGNGGVFPGLISKVDMVGEGRTHVLKGAAIVTTGKIVGFQEGVIDMSGPGAEYTPFSKTMNVVVKIEPVEGLHQHQHERVVRLAGFRAAEYLGKAGQNIEPDSVEVFETKPLLEQAKEYPDLPKVVYVYMLQTQGLLHDTYVYGVDAKEIIPTLIYPTEVMDGAIVSGNCVSACDKNPTYVHQNNPVIHDLYQGHGKDFNFIGCVITNENVTLSDKERSSDMTAKLVEFLGADGVIISEEGFGNPDADLVMNCSKIEKKGIKTVLITDEYAGRDGASQSLADATEHGDAVVSAGNANEVIKLPSMKTVIGYPEVADTIAGGFAGSLGDDGSITAEIQVITGSTNELGFGYLTARGS</sequence>
<dbReference type="GO" id="GO:0030699">
    <property type="term" value="F:glycine reductase activity"/>
    <property type="evidence" value="ECO:0007669"/>
    <property type="project" value="UniProtKB-EC"/>
</dbReference>
<dbReference type="AlphaFoldDB" id="A0A0B7MK41"/>
<feature type="modified residue" description="Pyruvic acid (Cys)" evidence="2">
    <location>
        <position position="245"/>
    </location>
</feature>
<dbReference type="Pfam" id="PF09338">
    <property type="entry name" value="Gly_reductase"/>
    <property type="match status" value="1"/>
</dbReference>
<keyword evidence="3" id="KW-0560">Oxidoreductase</keyword>